<sequence>MSAIAGLVVLTTSVIVIAQPDRLPLDGVIPPEQIGTAAAPSTPREPRRTGPDVDVLPPAKMTAAERREKARQRRLHHDQLRRKARLAERISSMLVPTSFRVASYNVLGASHTVGGGSHRGFASGGSRMATGVGYLRAIGADVVGFQEFEDPQYSTFSALAPEYAVWPGRELGPKSIRFSIAWNTNSWTLVEAQSVGVPYAGGGYIQMPYVRLQNNASGRQIWFANFHNPADTPNLGNNGRWRAVGMGIQIGLANRLRSETGLPVIFTGDFNDRAGVFCSMTGQTDLVAANGGSTGSACAPPSAMQVDWIFGSEDLAFSNYYADRGAPVPRMTDHPVVRADVYLAPELTPKQARRMRLQQHRIFSRERRAEAKSLQPAPRRLSPLR</sequence>
<keyword evidence="4" id="KW-1185">Reference proteome</keyword>
<dbReference type="EMBL" id="BAAAQQ010000011">
    <property type="protein sequence ID" value="GAA2125503.1"/>
    <property type="molecule type" value="Genomic_DNA"/>
</dbReference>
<dbReference type="Pfam" id="PF03372">
    <property type="entry name" value="Exo_endo_phos"/>
    <property type="match status" value="1"/>
</dbReference>
<evidence type="ECO:0000313" key="3">
    <source>
        <dbReference type="EMBL" id="GAA2125503.1"/>
    </source>
</evidence>
<gene>
    <name evidence="3" type="ORF">GCM10009843_23260</name>
</gene>
<dbReference type="RefSeq" id="WP_344303885.1">
    <property type="nucleotide sequence ID" value="NZ_BAAAQQ010000011.1"/>
</dbReference>
<organism evidence="3 4">
    <name type="scientific">Nocardioides bigeumensis</name>
    <dbReference type="NCBI Taxonomy" id="433657"/>
    <lineage>
        <taxon>Bacteria</taxon>
        <taxon>Bacillati</taxon>
        <taxon>Actinomycetota</taxon>
        <taxon>Actinomycetes</taxon>
        <taxon>Propionibacteriales</taxon>
        <taxon>Nocardioidaceae</taxon>
        <taxon>Nocardioides</taxon>
    </lineage>
</organism>
<comment type="caution">
    <text evidence="3">The sequence shown here is derived from an EMBL/GenBank/DDBJ whole genome shotgun (WGS) entry which is preliminary data.</text>
</comment>
<dbReference type="Proteomes" id="UP001500575">
    <property type="component" value="Unassembled WGS sequence"/>
</dbReference>
<evidence type="ECO:0000256" key="1">
    <source>
        <dbReference type="SAM" id="MobiDB-lite"/>
    </source>
</evidence>
<feature type="domain" description="Endonuclease/exonuclease/phosphatase" evidence="2">
    <location>
        <begin position="132"/>
        <end position="334"/>
    </location>
</feature>
<evidence type="ECO:0000259" key="2">
    <source>
        <dbReference type="Pfam" id="PF03372"/>
    </source>
</evidence>
<protein>
    <recommendedName>
        <fullName evidence="2">Endonuclease/exonuclease/phosphatase domain-containing protein</fullName>
    </recommendedName>
</protein>
<proteinExistence type="predicted"/>
<reference evidence="3 4" key="1">
    <citation type="journal article" date="2019" name="Int. J. Syst. Evol. Microbiol.">
        <title>The Global Catalogue of Microorganisms (GCM) 10K type strain sequencing project: providing services to taxonomists for standard genome sequencing and annotation.</title>
        <authorList>
            <consortium name="The Broad Institute Genomics Platform"/>
            <consortium name="The Broad Institute Genome Sequencing Center for Infectious Disease"/>
            <person name="Wu L."/>
            <person name="Ma J."/>
        </authorList>
    </citation>
    <scope>NUCLEOTIDE SEQUENCE [LARGE SCALE GENOMIC DNA]</scope>
    <source>
        <strain evidence="3 4">JCM 16021</strain>
    </source>
</reference>
<dbReference type="SUPFAM" id="SSF56219">
    <property type="entry name" value="DNase I-like"/>
    <property type="match status" value="1"/>
</dbReference>
<accession>A0ABN2YDD3</accession>
<evidence type="ECO:0000313" key="4">
    <source>
        <dbReference type="Proteomes" id="UP001500575"/>
    </source>
</evidence>
<dbReference type="InterPro" id="IPR036691">
    <property type="entry name" value="Endo/exonu/phosph_ase_sf"/>
</dbReference>
<dbReference type="InterPro" id="IPR005135">
    <property type="entry name" value="Endo/exonuclease/phosphatase"/>
</dbReference>
<feature type="region of interest" description="Disordered" evidence="1">
    <location>
        <begin position="34"/>
        <end position="54"/>
    </location>
</feature>
<dbReference type="Gene3D" id="3.60.10.10">
    <property type="entry name" value="Endonuclease/exonuclease/phosphatase"/>
    <property type="match status" value="1"/>
</dbReference>
<name>A0ABN2YDD3_9ACTN</name>